<accession>A0A1Y2CRR5</accession>
<gene>
    <name evidence="2" type="ORF">BCR35DRAFT_25689</name>
</gene>
<feature type="compositionally biased region" description="Pro residues" evidence="1">
    <location>
        <begin position="1"/>
        <end position="12"/>
    </location>
</feature>
<feature type="compositionally biased region" description="Basic and acidic residues" evidence="1">
    <location>
        <begin position="273"/>
        <end position="287"/>
    </location>
</feature>
<dbReference type="InParanoid" id="A0A1Y2CRR5"/>
<feature type="compositionally biased region" description="Basic and acidic residues" evidence="1">
    <location>
        <begin position="294"/>
        <end position="313"/>
    </location>
</feature>
<feature type="compositionally biased region" description="Pro residues" evidence="1">
    <location>
        <begin position="233"/>
        <end position="243"/>
    </location>
</feature>
<evidence type="ECO:0000313" key="2">
    <source>
        <dbReference type="EMBL" id="ORY49739.1"/>
    </source>
</evidence>
<feature type="region of interest" description="Disordered" evidence="1">
    <location>
        <begin position="1"/>
        <end position="64"/>
    </location>
</feature>
<feature type="region of interest" description="Disordered" evidence="1">
    <location>
        <begin position="178"/>
        <end position="324"/>
    </location>
</feature>
<organism evidence="2 3">
    <name type="scientific">Leucosporidium creatinivorum</name>
    <dbReference type="NCBI Taxonomy" id="106004"/>
    <lineage>
        <taxon>Eukaryota</taxon>
        <taxon>Fungi</taxon>
        <taxon>Dikarya</taxon>
        <taxon>Basidiomycota</taxon>
        <taxon>Pucciniomycotina</taxon>
        <taxon>Microbotryomycetes</taxon>
        <taxon>Leucosporidiales</taxon>
        <taxon>Leucosporidium</taxon>
    </lineage>
</organism>
<protein>
    <submittedName>
        <fullName evidence="2">Uncharacterized protein</fullName>
    </submittedName>
</protein>
<proteinExistence type="predicted"/>
<reference evidence="2 3" key="1">
    <citation type="submission" date="2016-07" db="EMBL/GenBank/DDBJ databases">
        <title>Pervasive Adenine N6-methylation of Active Genes in Fungi.</title>
        <authorList>
            <consortium name="DOE Joint Genome Institute"/>
            <person name="Mondo S.J."/>
            <person name="Dannebaum R.O."/>
            <person name="Kuo R.C."/>
            <person name="Labutti K."/>
            <person name="Haridas S."/>
            <person name="Kuo A."/>
            <person name="Salamov A."/>
            <person name="Ahrendt S.R."/>
            <person name="Lipzen A."/>
            <person name="Sullivan W."/>
            <person name="Andreopoulos W.B."/>
            <person name="Clum A."/>
            <person name="Lindquist E."/>
            <person name="Daum C."/>
            <person name="Ramamoorthy G.K."/>
            <person name="Gryganskyi A."/>
            <person name="Culley D."/>
            <person name="Magnuson J.K."/>
            <person name="James T.Y."/>
            <person name="O'Malley M.A."/>
            <person name="Stajich J.E."/>
            <person name="Spatafora J.W."/>
            <person name="Visel A."/>
            <person name="Grigoriev I.V."/>
        </authorList>
    </citation>
    <scope>NUCLEOTIDE SEQUENCE [LARGE SCALE GENOMIC DNA]</scope>
    <source>
        <strain evidence="2 3">62-1032</strain>
    </source>
</reference>
<dbReference type="EMBL" id="MCGR01000111">
    <property type="protein sequence ID" value="ORY49739.1"/>
    <property type="molecule type" value="Genomic_DNA"/>
</dbReference>
<evidence type="ECO:0000256" key="1">
    <source>
        <dbReference type="SAM" id="MobiDB-lite"/>
    </source>
</evidence>
<dbReference type="Proteomes" id="UP000193467">
    <property type="component" value="Unassembled WGS sequence"/>
</dbReference>
<keyword evidence="3" id="KW-1185">Reference proteome</keyword>
<dbReference type="AlphaFoldDB" id="A0A1Y2CRR5"/>
<feature type="region of interest" description="Disordered" evidence="1">
    <location>
        <begin position="121"/>
        <end position="142"/>
    </location>
</feature>
<name>A0A1Y2CRR5_9BASI</name>
<evidence type="ECO:0000313" key="3">
    <source>
        <dbReference type="Proteomes" id="UP000193467"/>
    </source>
</evidence>
<comment type="caution">
    <text evidence="2">The sequence shown here is derived from an EMBL/GenBank/DDBJ whole genome shotgun (WGS) entry which is preliminary data.</text>
</comment>
<feature type="compositionally biased region" description="Polar residues" evidence="1">
    <location>
        <begin position="183"/>
        <end position="195"/>
    </location>
</feature>
<sequence length="353" mass="38488">MELDEQPPPPQAQPKDDRASRSPSPPAEIEEQQHEDPPQVGLRLGDHILGPTPAQEEPEEHGQDFTIAAEEEEAVVEVNAEGADDEGAEEGLQALDADVESGAEDAVEVREFDGEEMVVDGVGEDSGFFPAEDEQEEGVVAQEQPKHALAVPVELVPNTSSLPQPSFEKPIRAQPALKVNPVIQPSPQLKKTSNLLPRLSPLIAKTNPPRPPRISLLANQANRNRPAVFSSPRPAPKALVPPRPPRRASSEPPSGRREGGEGSPRARARSHGRHSEPEPKRMKEKQGRGKSKTRSRESAGRSKGKERERAVHADEEETVGDGYEQDFAQELRAQLDEMVDVSSSFSLSYVARL</sequence>